<dbReference type="SUPFAM" id="SSF90209">
    <property type="entry name" value="Ran binding protein zinc finger-like"/>
    <property type="match status" value="1"/>
</dbReference>
<dbReference type="GO" id="GO:0008270">
    <property type="term" value="F:zinc ion binding"/>
    <property type="evidence" value="ECO:0007669"/>
    <property type="project" value="UniProtKB-KW"/>
</dbReference>
<dbReference type="GO" id="GO:0005829">
    <property type="term" value="C:cytosol"/>
    <property type="evidence" value="ECO:0007669"/>
    <property type="project" value="UniProtKB-ARBA"/>
</dbReference>
<feature type="region of interest" description="Disordered" evidence="8">
    <location>
        <begin position="670"/>
        <end position="696"/>
    </location>
</feature>
<dbReference type="AlphaFoldDB" id="A0A401SJV1"/>
<accession>A0A401SJV1</accession>
<keyword evidence="6" id="KW-0175">Coiled coil</keyword>
<reference evidence="11 12" key="1">
    <citation type="journal article" date="2018" name="Nat. Ecol. Evol.">
        <title>Shark genomes provide insights into elasmobranch evolution and the origin of vertebrates.</title>
        <authorList>
            <person name="Hara Y"/>
            <person name="Yamaguchi K"/>
            <person name="Onimaru K"/>
            <person name="Kadota M"/>
            <person name="Koyanagi M"/>
            <person name="Keeley SD"/>
            <person name="Tatsumi K"/>
            <person name="Tanaka K"/>
            <person name="Motone F"/>
            <person name="Kageyama Y"/>
            <person name="Nozu R"/>
            <person name="Adachi N"/>
            <person name="Nishimura O"/>
            <person name="Nakagawa R"/>
            <person name="Tanegashima C"/>
            <person name="Kiyatake I"/>
            <person name="Matsumoto R"/>
            <person name="Murakumo K"/>
            <person name="Nishida K"/>
            <person name="Terakita A"/>
            <person name="Kuratani S"/>
            <person name="Sato K"/>
            <person name="Hyodo S Kuraku.S."/>
        </authorList>
    </citation>
    <scope>NUCLEOTIDE SEQUENCE [LARGE SCALE GENOMIC DNA]</scope>
</reference>
<evidence type="ECO:0000259" key="9">
    <source>
        <dbReference type="PROSITE" id="PS50199"/>
    </source>
</evidence>
<keyword evidence="5" id="KW-0832">Ubl conjugation</keyword>
<gene>
    <name evidence="11" type="ORF">chiPu_0009061</name>
</gene>
<dbReference type="InterPro" id="IPR041911">
    <property type="entry name" value="TAB2/3_CUE"/>
</dbReference>
<dbReference type="EMBL" id="BEZZ01000313">
    <property type="protein sequence ID" value="GCC30610.1"/>
    <property type="molecule type" value="Genomic_DNA"/>
</dbReference>
<feature type="region of interest" description="Disordered" evidence="8">
    <location>
        <begin position="599"/>
        <end position="618"/>
    </location>
</feature>
<dbReference type="OMA" id="GPTFIHH"/>
<feature type="region of interest" description="Disordered" evidence="8">
    <location>
        <begin position="428"/>
        <end position="447"/>
    </location>
</feature>
<keyword evidence="3 7" id="KW-0863">Zinc-finger</keyword>
<evidence type="ECO:0000256" key="1">
    <source>
        <dbReference type="ARBA" id="ARBA00022553"/>
    </source>
</evidence>
<dbReference type="GO" id="GO:0043123">
    <property type="term" value="P:positive regulation of canonical NF-kappaB signal transduction"/>
    <property type="evidence" value="ECO:0007669"/>
    <property type="project" value="TreeGrafter"/>
</dbReference>
<keyword evidence="4" id="KW-0862">Zinc</keyword>
<dbReference type="STRING" id="137246.A0A401SJV1"/>
<dbReference type="SMART" id="SM00546">
    <property type="entry name" value="CUE"/>
    <property type="match status" value="1"/>
</dbReference>
<proteinExistence type="predicted"/>
<name>A0A401SJV1_CHIPU</name>
<feature type="domain" description="RanBP2-type" evidence="9">
    <location>
        <begin position="696"/>
        <end position="726"/>
    </location>
</feature>
<evidence type="ECO:0000256" key="2">
    <source>
        <dbReference type="ARBA" id="ARBA00022723"/>
    </source>
</evidence>
<dbReference type="Gene3D" id="4.10.1060.10">
    <property type="entry name" value="Zinc finger, RanBP2-type"/>
    <property type="match status" value="1"/>
</dbReference>
<feature type="domain" description="CUE" evidence="10">
    <location>
        <begin position="8"/>
        <end position="51"/>
    </location>
</feature>
<evidence type="ECO:0000256" key="3">
    <source>
        <dbReference type="ARBA" id="ARBA00022771"/>
    </source>
</evidence>
<dbReference type="PROSITE" id="PS51140">
    <property type="entry name" value="CUE"/>
    <property type="match status" value="1"/>
</dbReference>
<sequence>MAQASQQIDIQVLHDLRQKFPEVPECVVSHCILQNGNNLDACCKFLSQESTKYLYGEGDLNFLDESSISGLHNHMSELNLDVQSQNVYQHWKERSQLNGNRTVPHGVSDGALPTALTSYEPTQQPQVTPTQLAAGLNMFGTMDMSRSPSSTQQLGLLQPLGSKGLSSTAQQIPRFNPITVTLAPNLQTGHNTPTSLHIRGVPPPVLNSPQGNSIYIRPYVTTQSSSNRQMSQQPGWIAGQNTSTPQYSHNQQQQLFQAPQYSQPQQMEQVAGFCAPATSQCGSAYTSSQQSVHPGQQNHQTSHVYMPISSPTTSQVPPYQSSNNAHPSIYSQYNIQNISTGSRKNQIEIKLESPQRSNATMLRPSNSRTAPSPSISSQSGGRSQPTVYISASPPSCEEIVGRNQPKLYISANSTSGDEPVLRNQPTVYISANPGSASSSRSAAGQISMGPQQGAFIQPAYIRHHPPKSRSAGNCNTATSPRVVVTQPNTKYTFKITVSPNKPPAISPGVASPTFEPSNLLSLPDHYVEPEPVQHLQLATDPASTRDNRISEMRRMSAGSDDAAYTEALLVHQKARMDRLRRELELEKRKLDKLKSEVNQMESDLTQRRMKRSNSASQIPSLEEMQQLRSCNRQLQIDIDCITKEIDLFQAKGPHFNPSAIHNFYDNMGFRGPVPPKPKEQKPAAKPSKPIIDPEEDEGAQWNCSTCTFLNHPALIRCEQCEMPKHF</sequence>
<feature type="region of interest" description="Disordered" evidence="8">
    <location>
        <begin position="351"/>
        <end position="396"/>
    </location>
</feature>
<evidence type="ECO:0000256" key="7">
    <source>
        <dbReference type="PROSITE-ProRule" id="PRU00322"/>
    </source>
</evidence>
<keyword evidence="1" id="KW-0597">Phosphoprotein</keyword>
<evidence type="ECO:0000256" key="8">
    <source>
        <dbReference type="SAM" id="MobiDB-lite"/>
    </source>
</evidence>
<dbReference type="Proteomes" id="UP000287033">
    <property type="component" value="Unassembled WGS sequence"/>
</dbReference>
<comment type="caution">
    <text evidence="11">The sequence shown here is derived from an EMBL/GenBank/DDBJ whole genome shotgun (WGS) entry which is preliminary data.</text>
</comment>
<dbReference type="InterPro" id="IPR036443">
    <property type="entry name" value="Znf_RanBP2_sf"/>
</dbReference>
<dbReference type="SMART" id="SM00547">
    <property type="entry name" value="ZnF_RBZ"/>
    <property type="match status" value="1"/>
</dbReference>
<keyword evidence="2" id="KW-0479">Metal-binding</keyword>
<protein>
    <recommendedName>
        <fullName evidence="13">RanBP2-type domain-containing protein</fullName>
    </recommendedName>
</protein>
<feature type="compositionally biased region" description="Low complexity" evidence="8">
    <location>
        <begin position="365"/>
        <end position="384"/>
    </location>
</feature>
<dbReference type="InterPro" id="IPR003892">
    <property type="entry name" value="CUE"/>
</dbReference>
<feature type="compositionally biased region" description="Low complexity" evidence="8">
    <location>
        <begin position="430"/>
        <end position="443"/>
    </location>
</feature>
<dbReference type="Gene3D" id="1.10.8.10">
    <property type="entry name" value="DNA helicase RuvA subunit, C-terminal domain"/>
    <property type="match status" value="1"/>
</dbReference>
<feature type="compositionally biased region" description="Polar residues" evidence="8">
    <location>
        <begin position="354"/>
        <end position="364"/>
    </location>
</feature>
<evidence type="ECO:0000256" key="6">
    <source>
        <dbReference type="ARBA" id="ARBA00023054"/>
    </source>
</evidence>
<dbReference type="GO" id="GO:0070530">
    <property type="term" value="F:K63-linked polyubiquitin modification-dependent protein binding"/>
    <property type="evidence" value="ECO:0007669"/>
    <property type="project" value="TreeGrafter"/>
</dbReference>
<evidence type="ECO:0008006" key="13">
    <source>
        <dbReference type="Google" id="ProtNLM"/>
    </source>
</evidence>
<evidence type="ECO:0000256" key="4">
    <source>
        <dbReference type="ARBA" id="ARBA00022833"/>
    </source>
</evidence>
<feature type="region of interest" description="Disordered" evidence="8">
    <location>
        <begin position="305"/>
        <end position="327"/>
    </location>
</feature>
<evidence type="ECO:0000313" key="12">
    <source>
        <dbReference type="Proteomes" id="UP000287033"/>
    </source>
</evidence>
<organism evidence="11 12">
    <name type="scientific">Chiloscyllium punctatum</name>
    <name type="common">Brownbanded bambooshark</name>
    <name type="synonym">Hemiscyllium punctatum</name>
    <dbReference type="NCBI Taxonomy" id="137246"/>
    <lineage>
        <taxon>Eukaryota</taxon>
        <taxon>Metazoa</taxon>
        <taxon>Chordata</taxon>
        <taxon>Craniata</taxon>
        <taxon>Vertebrata</taxon>
        <taxon>Chondrichthyes</taxon>
        <taxon>Elasmobranchii</taxon>
        <taxon>Galeomorphii</taxon>
        <taxon>Galeoidea</taxon>
        <taxon>Orectolobiformes</taxon>
        <taxon>Hemiscylliidae</taxon>
        <taxon>Chiloscyllium</taxon>
    </lineage>
</organism>
<evidence type="ECO:0000256" key="5">
    <source>
        <dbReference type="ARBA" id="ARBA00022843"/>
    </source>
</evidence>
<keyword evidence="12" id="KW-1185">Reference proteome</keyword>
<feature type="region of interest" description="Disordered" evidence="8">
    <location>
        <begin position="224"/>
        <end position="247"/>
    </location>
</feature>
<dbReference type="OrthoDB" id="6288762at2759"/>
<evidence type="ECO:0000313" key="11">
    <source>
        <dbReference type="EMBL" id="GCC30610.1"/>
    </source>
</evidence>
<dbReference type="PROSITE" id="PS01358">
    <property type="entry name" value="ZF_RANBP2_1"/>
    <property type="match status" value="1"/>
</dbReference>
<dbReference type="GO" id="GO:0043130">
    <property type="term" value="F:ubiquitin binding"/>
    <property type="evidence" value="ECO:0007669"/>
    <property type="project" value="InterPro"/>
</dbReference>
<dbReference type="CDD" id="cd14362">
    <property type="entry name" value="CUE_TAB2_TAB3"/>
    <property type="match status" value="1"/>
</dbReference>
<dbReference type="PANTHER" id="PTHR46253">
    <property type="entry name" value="TGF-BETA-ACTIVATED KINASE 1 AND MAP3K7-BINDING PROTEIN TAB"/>
    <property type="match status" value="1"/>
</dbReference>
<dbReference type="PROSITE" id="PS50199">
    <property type="entry name" value="ZF_RANBP2_2"/>
    <property type="match status" value="1"/>
</dbReference>
<dbReference type="FunFam" id="1.10.8.10:FF:000025">
    <property type="entry name" value="TGF-beta-activated kinase 1 and MAP3K7-binding protein 3"/>
    <property type="match status" value="1"/>
</dbReference>
<dbReference type="InterPro" id="IPR001876">
    <property type="entry name" value="Znf_RanBP2"/>
</dbReference>
<dbReference type="PANTHER" id="PTHR46253:SF2">
    <property type="entry name" value="TGF-BETA-ACTIVATED KINASE 1 AND MAP3K7-BINDING PROTEIN 2"/>
    <property type="match status" value="1"/>
</dbReference>
<evidence type="ECO:0000259" key="10">
    <source>
        <dbReference type="PROSITE" id="PS51140"/>
    </source>
</evidence>